<dbReference type="InterPro" id="IPR017871">
    <property type="entry name" value="ABC_transporter-like_CS"/>
</dbReference>
<name>A0A7T0BZ80_9BACT</name>
<dbReference type="GO" id="GO:0098796">
    <property type="term" value="C:membrane protein complex"/>
    <property type="evidence" value="ECO:0007669"/>
    <property type="project" value="UniProtKB-ARBA"/>
</dbReference>
<dbReference type="GO" id="GO:0005524">
    <property type="term" value="F:ATP binding"/>
    <property type="evidence" value="ECO:0007669"/>
    <property type="project" value="UniProtKB-KW"/>
</dbReference>
<dbReference type="InterPro" id="IPR015854">
    <property type="entry name" value="ABC_transpr_LolD-like"/>
</dbReference>
<dbReference type="PROSITE" id="PS00211">
    <property type="entry name" value="ABC_TRANSPORTER_1"/>
    <property type="match status" value="1"/>
</dbReference>
<comment type="similarity">
    <text evidence="4">Belongs to the ABC transporter superfamily. Macrolide exporter (TC 3.A.1.122) family.</text>
</comment>
<evidence type="ECO:0000256" key="3">
    <source>
        <dbReference type="ARBA" id="ARBA00022840"/>
    </source>
</evidence>
<dbReference type="Proteomes" id="UP000594688">
    <property type="component" value="Chromosome"/>
</dbReference>
<dbReference type="InterPro" id="IPR017911">
    <property type="entry name" value="MacB-like_ATP-bd"/>
</dbReference>
<evidence type="ECO:0000259" key="5">
    <source>
        <dbReference type="PROSITE" id="PS50893"/>
    </source>
</evidence>
<dbReference type="GO" id="GO:0005886">
    <property type="term" value="C:plasma membrane"/>
    <property type="evidence" value="ECO:0007669"/>
    <property type="project" value="TreeGrafter"/>
</dbReference>
<organism evidence="6 7">
    <name type="scientific">Candidatus Nitronauta litoralis</name>
    <dbReference type="NCBI Taxonomy" id="2705533"/>
    <lineage>
        <taxon>Bacteria</taxon>
        <taxon>Pseudomonadati</taxon>
        <taxon>Nitrospinota/Tectimicrobiota group</taxon>
        <taxon>Nitrospinota</taxon>
        <taxon>Nitrospinia</taxon>
        <taxon>Nitrospinales</taxon>
        <taxon>Nitrospinaceae</taxon>
        <taxon>Candidatus Nitronauta</taxon>
    </lineage>
</organism>
<keyword evidence="3 6" id="KW-0067">ATP-binding</keyword>
<dbReference type="PANTHER" id="PTHR24220:SF689">
    <property type="entry name" value="LIPOPROTEIN-RELEASING SYSTEM ATP-BINDING PROTEIN LOLD"/>
    <property type="match status" value="1"/>
</dbReference>
<evidence type="ECO:0000313" key="7">
    <source>
        <dbReference type="Proteomes" id="UP000594688"/>
    </source>
</evidence>
<proteinExistence type="inferred from homology"/>
<protein>
    <submittedName>
        <fullName evidence="6">ABC transporter ATP-binding protein</fullName>
    </submittedName>
</protein>
<dbReference type="Gene3D" id="3.40.50.300">
    <property type="entry name" value="P-loop containing nucleotide triphosphate hydrolases"/>
    <property type="match status" value="1"/>
</dbReference>
<keyword evidence="1" id="KW-0813">Transport</keyword>
<dbReference type="Pfam" id="PF00005">
    <property type="entry name" value="ABC_tran"/>
    <property type="match status" value="1"/>
</dbReference>
<dbReference type="AlphaFoldDB" id="A0A7T0BZ80"/>
<keyword evidence="2" id="KW-0547">Nucleotide-binding</keyword>
<sequence length="231" mass="25707">MAPLLEARDIQKAYQTEEKKLEVLSAASLKIQKGDLLGIIGASGSGKSTFLHILGGLDRPQSGKVFFKEQDIFVQSNGFLERFRNHNVGFVFQFFNLLSDFTAIENVTMPALIGNREPKKARQEAEHLLERVGLKERLNHKPGALSGGECQRVALARSLINKPDILLADEPTGNLDANASESFMDLVRELNRDARQTFVIVTHSQKLAQSLDRTVLLKNGKISNIERDIIL</sequence>
<accession>A0A7T0BZ80</accession>
<evidence type="ECO:0000256" key="1">
    <source>
        <dbReference type="ARBA" id="ARBA00022448"/>
    </source>
</evidence>
<dbReference type="FunFam" id="3.40.50.300:FF:000032">
    <property type="entry name" value="Export ABC transporter ATP-binding protein"/>
    <property type="match status" value="1"/>
</dbReference>
<gene>
    <name evidence="6" type="ORF">G3M70_01300</name>
</gene>
<dbReference type="InterPro" id="IPR003593">
    <property type="entry name" value="AAA+_ATPase"/>
</dbReference>
<dbReference type="InterPro" id="IPR003439">
    <property type="entry name" value="ABC_transporter-like_ATP-bd"/>
</dbReference>
<dbReference type="EMBL" id="CP048685">
    <property type="protein sequence ID" value="QPJ63670.1"/>
    <property type="molecule type" value="Genomic_DNA"/>
</dbReference>
<dbReference type="SUPFAM" id="SSF52540">
    <property type="entry name" value="P-loop containing nucleoside triphosphate hydrolases"/>
    <property type="match status" value="1"/>
</dbReference>
<evidence type="ECO:0000256" key="4">
    <source>
        <dbReference type="ARBA" id="ARBA00038388"/>
    </source>
</evidence>
<dbReference type="GO" id="GO:0022857">
    <property type="term" value="F:transmembrane transporter activity"/>
    <property type="evidence" value="ECO:0007669"/>
    <property type="project" value="UniProtKB-ARBA"/>
</dbReference>
<dbReference type="KEGG" id="nli:G3M70_01300"/>
<dbReference type="PROSITE" id="PS50893">
    <property type="entry name" value="ABC_TRANSPORTER_2"/>
    <property type="match status" value="1"/>
</dbReference>
<dbReference type="InterPro" id="IPR027417">
    <property type="entry name" value="P-loop_NTPase"/>
</dbReference>
<dbReference type="PANTHER" id="PTHR24220">
    <property type="entry name" value="IMPORT ATP-BINDING PROTEIN"/>
    <property type="match status" value="1"/>
</dbReference>
<evidence type="ECO:0000313" key="6">
    <source>
        <dbReference type="EMBL" id="QPJ63670.1"/>
    </source>
</evidence>
<dbReference type="CDD" id="cd03255">
    <property type="entry name" value="ABC_MJ0796_LolCDE_FtsE"/>
    <property type="match status" value="1"/>
</dbReference>
<dbReference type="GO" id="GO:0016887">
    <property type="term" value="F:ATP hydrolysis activity"/>
    <property type="evidence" value="ECO:0007669"/>
    <property type="project" value="InterPro"/>
</dbReference>
<dbReference type="SMART" id="SM00382">
    <property type="entry name" value="AAA"/>
    <property type="match status" value="1"/>
</dbReference>
<feature type="domain" description="ABC transporter" evidence="5">
    <location>
        <begin position="5"/>
        <end position="231"/>
    </location>
</feature>
<evidence type="ECO:0000256" key="2">
    <source>
        <dbReference type="ARBA" id="ARBA00022741"/>
    </source>
</evidence>
<reference evidence="6 7" key="1">
    <citation type="submission" date="2020-02" db="EMBL/GenBank/DDBJ databases">
        <title>Genomic and physiological characterization of two novel Nitrospinaceae genera.</title>
        <authorList>
            <person name="Mueller A.J."/>
            <person name="Jung M.-Y."/>
            <person name="Strachan C.R."/>
            <person name="Herbold C.W."/>
            <person name="Kirkegaard R.H."/>
            <person name="Daims H."/>
        </authorList>
    </citation>
    <scope>NUCLEOTIDE SEQUENCE [LARGE SCALE GENOMIC DNA]</scope>
    <source>
        <strain evidence="6">EB</strain>
    </source>
</reference>